<dbReference type="GO" id="GO:0008233">
    <property type="term" value="F:peptidase activity"/>
    <property type="evidence" value="ECO:0007669"/>
    <property type="project" value="UniProtKB-KW"/>
</dbReference>
<dbReference type="RefSeq" id="WP_146663809.1">
    <property type="nucleotide sequence ID" value="NZ_CP019791.1"/>
</dbReference>
<proteinExistence type="inferred from homology"/>
<gene>
    <name evidence="5" type="primary">yhbU</name>
    <name evidence="5" type="ORF">STSP2_03406</name>
</gene>
<dbReference type="Pfam" id="PF01136">
    <property type="entry name" value="Peptidase_U32"/>
    <property type="match status" value="1"/>
</dbReference>
<dbReference type="PROSITE" id="PS01276">
    <property type="entry name" value="PEPTIDASE_U32"/>
    <property type="match status" value="1"/>
</dbReference>
<dbReference type="InterPro" id="IPR032525">
    <property type="entry name" value="Peptidase_U32_C"/>
</dbReference>
<feature type="domain" description="Peptidase family U32 C-terminal" evidence="4">
    <location>
        <begin position="322"/>
        <end position="400"/>
    </location>
</feature>
<name>A0A1U9NQJ3_9BACT</name>
<evidence type="ECO:0000259" key="4">
    <source>
        <dbReference type="Pfam" id="PF16325"/>
    </source>
</evidence>
<comment type="similarity">
    <text evidence="3">Belongs to the peptidase U32 family.</text>
</comment>
<reference evidence="6" key="1">
    <citation type="submission" date="2017-02" db="EMBL/GenBank/DDBJ databases">
        <title>Comparative genomics and description of representatives of a novel lineage of planctomycetes thriving in anoxic sediments.</title>
        <authorList>
            <person name="Spring S."/>
            <person name="Bunk B."/>
            <person name="Sproer C."/>
        </authorList>
    </citation>
    <scope>NUCLEOTIDE SEQUENCE [LARGE SCALE GENOMIC DNA]</scope>
    <source>
        <strain evidence="6">ST-NAGAB-D1</strain>
    </source>
</reference>
<dbReference type="InterPro" id="IPR001539">
    <property type="entry name" value="Peptidase_U32"/>
</dbReference>
<sequence>MTTNSKNKAELLAPAGNLEKLKWACEYGADAVYFGTEFGSLRSFAGNFSFEDANSGLQYLHDRGKRGYITLNIYPFSDEYERIIDTARKLDEMNADALIVADLGVFAELRKLGLNADLHISTQANTVSAQTALAYAELGAKRVNLARELSCEQIIDLNDRTAGKIETEVFIHGSVCFSYSGRCAISDYLTGFAANRGECKHPCRWQYALVEEKRPGEYMPVYEDERGLYFFNSKELALFEYVHQLADAGVASFKIEGRMKAIHYIATVVSFYRQVLDGRTFTWQEGMELLGRVPNRGYSRGFMKGGITPDDYSVGQSLSQANSRFVANALHEKKDGKTVLEVRNKVHAGDELEVLRPDGTLSKLKLPAPLLTSRGEKVEFANNSQFVLIDAELPAYSILRRIENCRA</sequence>
<accession>A0A1U9NQJ3</accession>
<dbReference type="PANTHER" id="PTHR30217">
    <property type="entry name" value="PEPTIDASE U32 FAMILY"/>
    <property type="match status" value="1"/>
</dbReference>
<dbReference type="Gene3D" id="2.40.30.10">
    <property type="entry name" value="Translation factors"/>
    <property type="match status" value="1"/>
</dbReference>
<dbReference type="STRING" id="1936003.STSP2_03406"/>
<keyword evidence="1 5" id="KW-0645">Protease</keyword>
<evidence type="ECO:0000256" key="1">
    <source>
        <dbReference type="ARBA" id="ARBA00022670"/>
    </source>
</evidence>
<dbReference type="AlphaFoldDB" id="A0A1U9NQJ3"/>
<keyword evidence="2 5" id="KW-0378">Hydrolase</keyword>
<evidence type="ECO:0000256" key="2">
    <source>
        <dbReference type="ARBA" id="ARBA00022801"/>
    </source>
</evidence>
<dbReference type="Proteomes" id="UP000189674">
    <property type="component" value="Chromosome"/>
</dbReference>
<dbReference type="KEGG" id="alus:STSP2_03406"/>
<evidence type="ECO:0000256" key="3">
    <source>
        <dbReference type="ARBA" id="ARBA00038374"/>
    </source>
</evidence>
<dbReference type="InterPro" id="IPR051454">
    <property type="entry name" value="RNA/ubiquinone_mod_enzymes"/>
</dbReference>
<dbReference type="EC" id="3.4.-.-" evidence="5"/>
<dbReference type="Pfam" id="PF16325">
    <property type="entry name" value="Peptidase_U32_C"/>
    <property type="match status" value="1"/>
</dbReference>
<dbReference type="PANTHER" id="PTHR30217:SF6">
    <property type="entry name" value="TRNA HYDROXYLATION PROTEIN P"/>
    <property type="match status" value="1"/>
</dbReference>
<organism evidence="5 6">
    <name type="scientific">Anaerohalosphaera lusitana</name>
    <dbReference type="NCBI Taxonomy" id="1936003"/>
    <lineage>
        <taxon>Bacteria</taxon>
        <taxon>Pseudomonadati</taxon>
        <taxon>Planctomycetota</taxon>
        <taxon>Phycisphaerae</taxon>
        <taxon>Sedimentisphaerales</taxon>
        <taxon>Anaerohalosphaeraceae</taxon>
        <taxon>Anaerohalosphaera</taxon>
    </lineage>
</organism>
<dbReference type="OrthoDB" id="9807498at2"/>
<dbReference type="GO" id="GO:0006508">
    <property type="term" value="P:proteolysis"/>
    <property type="evidence" value="ECO:0007669"/>
    <property type="project" value="UniProtKB-KW"/>
</dbReference>
<dbReference type="EMBL" id="CP019791">
    <property type="protein sequence ID" value="AQT70201.1"/>
    <property type="molecule type" value="Genomic_DNA"/>
</dbReference>
<keyword evidence="6" id="KW-1185">Reference proteome</keyword>
<protein>
    <submittedName>
        <fullName evidence="5">Putative protease YhbU</fullName>
        <ecNumber evidence="5">3.4.-.-</ecNumber>
    </submittedName>
</protein>
<evidence type="ECO:0000313" key="5">
    <source>
        <dbReference type="EMBL" id="AQT70201.1"/>
    </source>
</evidence>
<evidence type="ECO:0000313" key="6">
    <source>
        <dbReference type="Proteomes" id="UP000189674"/>
    </source>
</evidence>